<dbReference type="HOGENOM" id="CLU_3188566_0_0_11"/>
<proteinExistence type="predicted"/>
<evidence type="ECO:0000313" key="1">
    <source>
        <dbReference type="EMBL" id="ADP40771.1"/>
    </source>
</evidence>
<accession>E3H568</accession>
<dbReference type="Proteomes" id="UP000000387">
    <property type="component" value="Chromosome"/>
</dbReference>
<dbReference type="KEGG" id="rdn:HMPREF0733_11314"/>
<dbReference type="EMBL" id="CP002280">
    <property type="protein sequence ID" value="ADP40771.1"/>
    <property type="molecule type" value="Genomic_DNA"/>
</dbReference>
<evidence type="ECO:0000313" key="2">
    <source>
        <dbReference type="Proteomes" id="UP000000387"/>
    </source>
</evidence>
<sequence>MDAPPPQPSRCSGVRILSDVLNSLPVQKRIRHSARWEAMPTAVPPG</sequence>
<protein>
    <submittedName>
        <fullName evidence="1">Uncharacterized protein</fullName>
    </submittedName>
</protein>
<name>E3H568_ROTDC</name>
<organism evidence="1 2">
    <name type="scientific">Rothia dentocariosa (strain ATCC 17931 / CDC X599 / XDIA)</name>
    <dbReference type="NCBI Taxonomy" id="762948"/>
    <lineage>
        <taxon>Bacteria</taxon>
        <taxon>Bacillati</taxon>
        <taxon>Actinomycetota</taxon>
        <taxon>Actinomycetes</taxon>
        <taxon>Micrococcales</taxon>
        <taxon>Micrococcaceae</taxon>
        <taxon>Rothia</taxon>
    </lineage>
</organism>
<reference evidence="2" key="1">
    <citation type="submission" date="2010-10" db="EMBL/GenBank/DDBJ databases">
        <title>The complete genome of Rothia dentocariosa ATCC 17931.</title>
        <authorList>
            <person name="Muzny D."/>
            <person name="Qin X."/>
            <person name="Buhay C."/>
            <person name="Dugan-Rocha S."/>
            <person name="Ding Y."/>
            <person name="Chen G."/>
            <person name="Hawes A."/>
            <person name="Holder M."/>
            <person name="Jhangiani S."/>
            <person name="Johnson A."/>
            <person name="Khan Z."/>
            <person name="Li Z."/>
            <person name="Liu W."/>
            <person name="Liu X."/>
            <person name="Perez L."/>
            <person name="Shen H."/>
            <person name="Wang Q."/>
            <person name="Watt J."/>
            <person name="Xi L."/>
            <person name="Xin Y."/>
            <person name="Zhou J."/>
            <person name="Deng J."/>
            <person name="Jiang H."/>
            <person name="Liu Y."/>
            <person name="Qu J."/>
            <person name="Song X.-Z."/>
            <person name="Zhang L."/>
            <person name="Villasana D."/>
            <person name="Johnson A."/>
            <person name="Liu J."/>
            <person name="Liyanage D."/>
            <person name="Lorensuhewa L."/>
            <person name="Robinson T."/>
            <person name="Song A."/>
            <person name="Song B.-B."/>
            <person name="Dinh H."/>
            <person name="Thornton R."/>
            <person name="Coyle M."/>
            <person name="Francisco L."/>
            <person name="Jackson L."/>
            <person name="Javaid M."/>
            <person name="Korchina V."/>
            <person name="Kovar C."/>
            <person name="Mata R."/>
            <person name="Mathew T."/>
            <person name="Ngo R."/>
            <person name="Nguyen L."/>
            <person name="Nguyen N."/>
            <person name="Okwuonu G."/>
            <person name="Ongeri F."/>
            <person name="Pham C."/>
            <person name="Simmons D."/>
            <person name="Wilczek-Boney K."/>
            <person name="Hale W."/>
            <person name="Jakkamsetti A."/>
            <person name="Pham P."/>
            <person name="Ruth R."/>
            <person name="San Lucas F."/>
            <person name="Warren J."/>
            <person name="Zhang J."/>
            <person name="Zhao Z."/>
            <person name="Zhou C."/>
            <person name="Zhu D."/>
            <person name="Lee S."/>
            <person name="Bess C."/>
            <person name="Blankenburg K."/>
            <person name="Forbes L."/>
            <person name="Fu Q."/>
            <person name="Gubbala S."/>
            <person name="Hirani K."/>
            <person name="Jayaseelan J.C."/>
            <person name="Lara F."/>
            <person name="Munidasa M."/>
            <person name="Palculict T."/>
            <person name="Patil S."/>
            <person name="Pu L.-L."/>
            <person name="Saada N."/>
            <person name="Tang L."/>
            <person name="Weissenberger G."/>
            <person name="Zhu Y."/>
            <person name="Hemphill L."/>
            <person name="Shang Y."/>
            <person name="Youmans B."/>
            <person name="Ayvaz T."/>
            <person name="Ross M."/>
            <person name="Santibanez J."/>
            <person name="Aqrawi P."/>
            <person name="Gross S."/>
            <person name="Joshi V."/>
            <person name="Fowler G."/>
            <person name="Nazareth L."/>
            <person name="Reid J."/>
            <person name="Worley K."/>
            <person name="Petrosino J."/>
            <person name="Highlander S."/>
            <person name="Gibbs R."/>
        </authorList>
    </citation>
    <scope>NUCLEOTIDE SEQUENCE [LARGE SCALE GENOMIC DNA]</scope>
    <source>
        <strain evidence="2">ATCC 17931 / CDC X599 / XDIA</strain>
    </source>
</reference>
<gene>
    <name evidence="1" type="ordered locus">HMPREF0733_11314</name>
</gene>
<dbReference type="AlphaFoldDB" id="E3H568"/>